<dbReference type="SMART" id="SM00097">
    <property type="entry name" value="WNT1"/>
    <property type="match status" value="1"/>
</dbReference>
<evidence type="ECO:0000256" key="5">
    <source>
        <dbReference type="ARBA" id="ARBA00022530"/>
    </source>
</evidence>
<dbReference type="GO" id="GO:0005615">
    <property type="term" value="C:extracellular space"/>
    <property type="evidence" value="ECO:0007669"/>
    <property type="project" value="TreeGrafter"/>
</dbReference>
<name>A0A9P0GMU5_9CUCU</name>
<reference evidence="11" key="1">
    <citation type="submission" date="2022-01" db="EMBL/GenBank/DDBJ databases">
        <authorList>
            <person name="King R."/>
        </authorList>
    </citation>
    <scope>NUCLEOTIDE SEQUENCE</scope>
</reference>
<dbReference type="PRINTS" id="PR01349">
    <property type="entry name" value="WNTPROTEIN"/>
</dbReference>
<dbReference type="GO" id="GO:0030182">
    <property type="term" value="P:neuron differentiation"/>
    <property type="evidence" value="ECO:0007669"/>
    <property type="project" value="TreeGrafter"/>
</dbReference>
<dbReference type="PANTHER" id="PTHR12027:SF97">
    <property type="entry name" value="PROTEIN WNT-4"/>
    <property type="match status" value="1"/>
</dbReference>
<comment type="function">
    <text evidence="9">Ligand for members of the frizzled family of seven transmembrane receptors.</text>
</comment>
<evidence type="ECO:0000256" key="7">
    <source>
        <dbReference type="ARBA" id="ARBA00023157"/>
    </source>
</evidence>
<evidence type="ECO:0000256" key="8">
    <source>
        <dbReference type="ARBA" id="ARBA00023288"/>
    </source>
</evidence>
<dbReference type="InterPro" id="IPR005817">
    <property type="entry name" value="Wnt"/>
</dbReference>
<dbReference type="GO" id="GO:0060070">
    <property type="term" value="P:canonical Wnt signaling pathway"/>
    <property type="evidence" value="ECO:0007669"/>
    <property type="project" value="TreeGrafter"/>
</dbReference>
<dbReference type="InterPro" id="IPR018161">
    <property type="entry name" value="Wnt_CS"/>
</dbReference>
<dbReference type="GO" id="GO:0005109">
    <property type="term" value="F:frizzled binding"/>
    <property type="evidence" value="ECO:0007669"/>
    <property type="project" value="TreeGrafter"/>
</dbReference>
<protein>
    <recommendedName>
        <fullName evidence="9">Protein Wnt</fullName>
    </recommendedName>
</protein>
<dbReference type="AlphaFoldDB" id="A0A9P0GMU5"/>
<keyword evidence="4" id="KW-0964">Secreted</keyword>
<evidence type="ECO:0000256" key="3">
    <source>
        <dbReference type="ARBA" id="ARBA00022473"/>
    </source>
</evidence>
<accession>A0A9P0GMU5</accession>
<dbReference type="EMBL" id="OV651820">
    <property type="protein sequence ID" value="CAH1114713.1"/>
    <property type="molecule type" value="Genomic_DNA"/>
</dbReference>
<evidence type="ECO:0000256" key="10">
    <source>
        <dbReference type="SAM" id="SignalP"/>
    </source>
</evidence>
<organism evidence="11 12">
    <name type="scientific">Psylliodes chrysocephalus</name>
    <dbReference type="NCBI Taxonomy" id="3402493"/>
    <lineage>
        <taxon>Eukaryota</taxon>
        <taxon>Metazoa</taxon>
        <taxon>Ecdysozoa</taxon>
        <taxon>Arthropoda</taxon>
        <taxon>Hexapoda</taxon>
        <taxon>Insecta</taxon>
        <taxon>Pterygota</taxon>
        <taxon>Neoptera</taxon>
        <taxon>Endopterygota</taxon>
        <taxon>Coleoptera</taxon>
        <taxon>Polyphaga</taxon>
        <taxon>Cucujiformia</taxon>
        <taxon>Chrysomeloidea</taxon>
        <taxon>Chrysomelidae</taxon>
        <taxon>Galerucinae</taxon>
        <taxon>Alticini</taxon>
        <taxon>Psylliodes</taxon>
    </lineage>
</organism>
<comment type="subcellular location">
    <subcellularLocation>
        <location evidence="1 9">Secreted</location>
        <location evidence="1 9">Extracellular space</location>
        <location evidence="1 9">Extracellular matrix</location>
    </subcellularLocation>
</comment>
<feature type="chain" id="PRO_5040156817" description="Protein Wnt" evidence="10">
    <location>
        <begin position="28"/>
        <end position="343"/>
    </location>
</feature>
<evidence type="ECO:0000256" key="1">
    <source>
        <dbReference type="ARBA" id="ARBA00004498"/>
    </source>
</evidence>
<dbReference type="GO" id="GO:0045165">
    <property type="term" value="P:cell fate commitment"/>
    <property type="evidence" value="ECO:0007669"/>
    <property type="project" value="TreeGrafter"/>
</dbReference>
<keyword evidence="6 9" id="KW-0879">Wnt signaling pathway</keyword>
<dbReference type="OrthoDB" id="5945655at2759"/>
<keyword evidence="7" id="KW-1015">Disulfide bond</keyword>
<gene>
    <name evidence="11" type="ORF">PSYICH_LOCUS14024</name>
</gene>
<keyword evidence="3 9" id="KW-0217">Developmental protein</keyword>
<keyword evidence="5" id="KW-0272">Extracellular matrix</keyword>
<dbReference type="Proteomes" id="UP001153636">
    <property type="component" value="Chromosome 8"/>
</dbReference>
<comment type="similarity">
    <text evidence="2 9">Belongs to the Wnt family.</text>
</comment>
<evidence type="ECO:0000313" key="11">
    <source>
        <dbReference type="EMBL" id="CAH1114713.1"/>
    </source>
</evidence>
<evidence type="ECO:0000313" key="12">
    <source>
        <dbReference type="Proteomes" id="UP001153636"/>
    </source>
</evidence>
<sequence>MIFLTNKYLTGLTVIVLVYCLIDSESGTPNNKKISKNDRRRSFIAALFTKNNSQLNVTSNKRGICRWLRGFRHQKFLCLKRKGLAQLLKDYKTMTIQACLFHFRYEQWQCLRDRKFFRKIYRETALMYSLSTSAFMYLIAKACASGKLENCKCASHGKSDNSSNWQWGGCGDNTKFAKNFTYRFFQLRRKGDTNQSIYRHNSEIGMRVVMKNEEKVCKCHGLSGSCTYKTCFKKIRPFEQIVKELKNHYHNAIKVDSGNNYKLRTKGAKKNLVYLENSPNFCPLTVGRRCEDAVNCDTMCCGRGFDMSSRKVKETCNCRWRNETIYEIMCQKCEREEIIYICR</sequence>
<evidence type="ECO:0000256" key="4">
    <source>
        <dbReference type="ARBA" id="ARBA00022525"/>
    </source>
</evidence>
<keyword evidence="10" id="KW-0732">Signal</keyword>
<keyword evidence="8" id="KW-0449">Lipoprotein</keyword>
<evidence type="ECO:0000256" key="6">
    <source>
        <dbReference type="ARBA" id="ARBA00022687"/>
    </source>
</evidence>
<dbReference type="PROSITE" id="PS00246">
    <property type="entry name" value="WNT1"/>
    <property type="match status" value="1"/>
</dbReference>
<proteinExistence type="inferred from homology"/>
<feature type="signal peptide" evidence="10">
    <location>
        <begin position="1"/>
        <end position="27"/>
    </location>
</feature>
<dbReference type="Pfam" id="PF00110">
    <property type="entry name" value="wnt"/>
    <property type="match status" value="1"/>
</dbReference>
<keyword evidence="12" id="KW-1185">Reference proteome</keyword>
<evidence type="ECO:0000256" key="2">
    <source>
        <dbReference type="ARBA" id="ARBA00005683"/>
    </source>
</evidence>
<evidence type="ECO:0000256" key="9">
    <source>
        <dbReference type="RuleBase" id="RU003500"/>
    </source>
</evidence>
<dbReference type="PANTHER" id="PTHR12027">
    <property type="entry name" value="WNT RELATED"/>
    <property type="match status" value="1"/>
</dbReference>
<dbReference type="GO" id="GO:0005125">
    <property type="term" value="F:cytokine activity"/>
    <property type="evidence" value="ECO:0007669"/>
    <property type="project" value="TreeGrafter"/>
</dbReference>